<accession>A0A7J7XH66</accession>
<keyword evidence="3" id="KW-1185">Reference proteome</keyword>
<sequence>MNLADPPPPIVWSSPIFFLPVTTPTLTEIFFSLAGSFWLYLNYVLLGGWDQAGRGLESLQSLPEGSFTGSALTHFSLILPEALAERIHTGALESGPQPPQDMPAKMPGAMSWCLMAFAGEKLV</sequence>
<dbReference type="Proteomes" id="UP000527355">
    <property type="component" value="Unassembled WGS sequence"/>
</dbReference>
<organism evidence="2 3">
    <name type="scientific">Myotis myotis</name>
    <name type="common">Greater mouse-eared bat</name>
    <name type="synonym">Vespertilio myotis</name>
    <dbReference type="NCBI Taxonomy" id="51298"/>
    <lineage>
        <taxon>Eukaryota</taxon>
        <taxon>Metazoa</taxon>
        <taxon>Chordata</taxon>
        <taxon>Craniata</taxon>
        <taxon>Vertebrata</taxon>
        <taxon>Euteleostomi</taxon>
        <taxon>Mammalia</taxon>
        <taxon>Eutheria</taxon>
        <taxon>Laurasiatheria</taxon>
        <taxon>Chiroptera</taxon>
        <taxon>Yangochiroptera</taxon>
        <taxon>Vespertilionidae</taxon>
        <taxon>Myotis</taxon>
    </lineage>
</organism>
<gene>
    <name evidence="2" type="ORF">mMyoMyo1_011634</name>
</gene>
<dbReference type="EMBL" id="JABWUV010000006">
    <property type="protein sequence ID" value="KAF6349047.1"/>
    <property type="molecule type" value="Genomic_DNA"/>
</dbReference>
<protein>
    <submittedName>
        <fullName evidence="2">Uncharacterized protein</fullName>
    </submittedName>
</protein>
<name>A0A7J7XH66_MYOMY</name>
<evidence type="ECO:0000313" key="2">
    <source>
        <dbReference type="EMBL" id="KAF6349047.1"/>
    </source>
</evidence>
<keyword evidence="1" id="KW-1133">Transmembrane helix</keyword>
<keyword evidence="1" id="KW-0472">Membrane</keyword>
<evidence type="ECO:0000313" key="3">
    <source>
        <dbReference type="Proteomes" id="UP000527355"/>
    </source>
</evidence>
<dbReference type="AlphaFoldDB" id="A0A7J7XH66"/>
<evidence type="ECO:0000256" key="1">
    <source>
        <dbReference type="SAM" id="Phobius"/>
    </source>
</evidence>
<feature type="transmembrane region" description="Helical" evidence="1">
    <location>
        <begin position="29"/>
        <end position="49"/>
    </location>
</feature>
<reference evidence="2 3" key="1">
    <citation type="journal article" date="2020" name="Nature">
        <title>Six reference-quality genomes reveal evolution of bat adaptations.</title>
        <authorList>
            <person name="Jebb D."/>
            <person name="Huang Z."/>
            <person name="Pippel M."/>
            <person name="Hughes G.M."/>
            <person name="Lavrichenko K."/>
            <person name="Devanna P."/>
            <person name="Winkler S."/>
            <person name="Jermiin L.S."/>
            <person name="Skirmuntt E.C."/>
            <person name="Katzourakis A."/>
            <person name="Burkitt-Gray L."/>
            <person name="Ray D.A."/>
            <person name="Sullivan K.A.M."/>
            <person name="Roscito J.G."/>
            <person name="Kirilenko B.M."/>
            <person name="Davalos L.M."/>
            <person name="Corthals A.P."/>
            <person name="Power M.L."/>
            <person name="Jones G."/>
            <person name="Ransome R.D."/>
            <person name="Dechmann D.K.N."/>
            <person name="Locatelli A.G."/>
            <person name="Puechmaille S.J."/>
            <person name="Fedrigo O."/>
            <person name="Jarvis E.D."/>
            <person name="Hiller M."/>
            <person name="Vernes S.C."/>
            <person name="Myers E.W."/>
            <person name="Teeling E.C."/>
        </authorList>
    </citation>
    <scope>NUCLEOTIDE SEQUENCE [LARGE SCALE GENOMIC DNA]</scope>
    <source>
        <strain evidence="2">MMyoMyo1</strain>
        <tissue evidence="2">Flight muscle</tissue>
    </source>
</reference>
<keyword evidence="1" id="KW-0812">Transmembrane</keyword>
<comment type="caution">
    <text evidence="2">The sequence shown here is derived from an EMBL/GenBank/DDBJ whole genome shotgun (WGS) entry which is preliminary data.</text>
</comment>
<proteinExistence type="predicted"/>